<evidence type="ECO:0000313" key="2">
    <source>
        <dbReference type="EMBL" id="TDS77363.1"/>
    </source>
</evidence>
<accession>A0A4R7FLU6</accession>
<comment type="caution">
    <text evidence="2">The sequence shown here is derived from an EMBL/GenBank/DDBJ whole genome shotgun (WGS) entry which is preliminary data.</text>
</comment>
<dbReference type="InterPro" id="IPR021449">
    <property type="entry name" value="DUF3099"/>
</dbReference>
<feature type="transmembrane region" description="Helical" evidence="1">
    <location>
        <begin position="50"/>
        <end position="69"/>
    </location>
</feature>
<name>A0A4R7FLU6_9MICO</name>
<keyword evidence="1" id="KW-0472">Membrane</keyword>
<gene>
    <name evidence="2" type="ORF">CLV52_2307</name>
</gene>
<dbReference type="EMBL" id="SOAM01000002">
    <property type="protein sequence ID" value="TDS77363.1"/>
    <property type="molecule type" value="Genomic_DNA"/>
</dbReference>
<evidence type="ECO:0000256" key="1">
    <source>
        <dbReference type="SAM" id="Phobius"/>
    </source>
</evidence>
<dbReference type="Proteomes" id="UP000295344">
    <property type="component" value="Unassembled WGS sequence"/>
</dbReference>
<dbReference type="AlphaFoldDB" id="A0A4R7FLU6"/>
<feature type="transmembrane region" description="Helical" evidence="1">
    <location>
        <begin position="26"/>
        <end position="44"/>
    </location>
</feature>
<keyword evidence="1" id="KW-0812">Transmembrane</keyword>
<keyword evidence="1" id="KW-1133">Transmembrane helix</keyword>
<sequence>MTHDVVQSATALPAAPVDDRKRRMRAYSTAMSIRMVCLVLVFVVPGWWKLVFGIGAVALPYVAVVLANAGSRIGTVAVTPGPAPVRAIEPQRPE</sequence>
<proteinExistence type="predicted"/>
<keyword evidence="3" id="KW-1185">Reference proteome</keyword>
<evidence type="ECO:0008006" key="4">
    <source>
        <dbReference type="Google" id="ProtNLM"/>
    </source>
</evidence>
<evidence type="ECO:0000313" key="3">
    <source>
        <dbReference type="Proteomes" id="UP000295344"/>
    </source>
</evidence>
<reference evidence="2 3" key="1">
    <citation type="submission" date="2019-03" db="EMBL/GenBank/DDBJ databases">
        <title>Genomic Encyclopedia of Archaeal and Bacterial Type Strains, Phase II (KMG-II): from individual species to whole genera.</title>
        <authorList>
            <person name="Goeker M."/>
        </authorList>
    </citation>
    <scope>NUCLEOTIDE SEQUENCE [LARGE SCALE GENOMIC DNA]</scope>
    <source>
        <strain evidence="2 3">DSM 24782</strain>
    </source>
</reference>
<dbReference type="Pfam" id="PF11298">
    <property type="entry name" value="DUF3099"/>
    <property type="match status" value="1"/>
</dbReference>
<protein>
    <recommendedName>
        <fullName evidence="4">DUF3099 family protein</fullName>
    </recommendedName>
</protein>
<organism evidence="2 3">
    <name type="scientific">Amnibacterium kyonggiense</name>
    <dbReference type="NCBI Taxonomy" id="595671"/>
    <lineage>
        <taxon>Bacteria</taxon>
        <taxon>Bacillati</taxon>
        <taxon>Actinomycetota</taxon>
        <taxon>Actinomycetes</taxon>
        <taxon>Micrococcales</taxon>
        <taxon>Microbacteriaceae</taxon>
        <taxon>Amnibacterium</taxon>
    </lineage>
</organism>